<feature type="chain" id="PRO_5020855997" description="DNase1 protein" evidence="1">
    <location>
        <begin position="24"/>
        <end position="198"/>
    </location>
</feature>
<gene>
    <name evidence="2" type="ORF">BGAL_0026g00290</name>
</gene>
<evidence type="ECO:0000313" key="2">
    <source>
        <dbReference type="EMBL" id="THV54458.1"/>
    </source>
</evidence>
<dbReference type="OrthoDB" id="3513524at2759"/>
<reference evidence="2 3" key="1">
    <citation type="submission" date="2017-12" db="EMBL/GenBank/DDBJ databases">
        <title>Comparative genomics of Botrytis spp.</title>
        <authorList>
            <person name="Valero-Jimenez C.A."/>
            <person name="Tapia P."/>
            <person name="Veloso J."/>
            <person name="Silva-Moreno E."/>
            <person name="Staats M."/>
            <person name="Valdes J.H."/>
            <person name="Van Kan J.A.L."/>
        </authorList>
    </citation>
    <scope>NUCLEOTIDE SEQUENCE [LARGE SCALE GENOMIC DNA]</scope>
    <source>
        <strain evidence="2 3">MUCL435</strain>
    </source>
</reference>
<keyword evidence="1" id="KW-0732">Signal</keyword>
<name>A0A4S8R8Y3_9HELO</name>
<evidence type="ECO:0000256" key="1">
    <source>
        <dbReference type="SAM" id="SignalP"/>
    </source>
</evidence>
<dbReference type="AlphaFoldDB" id="A0A4S8R8Y3"/>
<proteinExistence type="predicted"/>
<evidence type="ECO:0008006" key="4">
    <source>
        <dbReference type="Google" id="ProtNLM"/>
    </source>
</evidence>
<feature type="signal peptide" evidence="1">
    <location>
        <begin position="1"/>
        <end position="23"/>
    </location>
</feature>
<evidence type="ECO:0000313" key="3">
    <source>
        <dbReference type="Proteomes" id="UP000308671"/>
    </source>
</evidence>
<keyword evidence="3" id="KW-1185">Reference proteome</keyword>
<organism evidence="2 3">
    <name type="scientific">Botrytis galanthina</name>
    <dbReference type="NCBI Taxonomy" id="278940"/>
    <lineage>
        <taxon>Eukaryota</taxon>
        <taxon>Fungi</taxon>
        <taxon>Dikarya</taxon>
        <taxon>Ascomycota</taxon>
        <taxon>Pezizomycotina</taxon>
        <taxon>Leotiomycetes</taxon>
        <taxon>Helotiales</taxon>
        <taxon>Sclerotiniaceae</taxon>
        <taxon>Botrytis</taxon>
    </lineage>
</organism>
<comment type="caution">
    <text evidence="2">The sequence shown here is derived from an EMBL/GenBank/DDBJ whole genome shotgun (WGS) entry which is preliminary data.</text>
</comment>
<accession>A0A4S8R8Y3</accession>
<dbReference type="Proteomes" id="UP000308671">
    <property type="component" value="Unassembled WGS sequence"/>
</dbReference>
<protein>
    <recommendedName>
        <fullName evidence="4">DNase1 protein</fullName>
    </recommendedName>
</protein>
<sequence length="198" mass="21296">MSPLNSLIIFVISILSFLAPVMGNSLQFLSQDNTERTIFFTPNSGSAGVPSFFVPGISVDGMAVVQFPQGWSGSFKAVLSGENPDSPKITGEITFQGWQGETYYAVSAVQNCCDNSGIRALAPKVHGLTSGCIISPFPCTESYSRLGDIQVKSSADCDFQLIGGNPSMEGFSGDSKYKKILNFWYHDNMNLAGTGIHR</sequence>
<dbReference type="EMBL" id="PQXL01000026">
    <property type="protein sequence ID" value="THV54458.1"/>
    <property type="molecule type" value="Genomic_DNA"/>
</dbReference>